<organism evidence="3 4">
    <name type="scientific">Prosthecobacter vanneervenii</name>
    <dbReference type="NCBI Taxonomy" id="48466"/>
    <lineage>
        <taxon>Bacteria</taxon>
        <taxon>Pseudomonadati</taxon>
        <taxon>Verrucomicrobiota</taxon>
        <taxon>Verrucomicrobiia</taxon>
        <taxon>Verrucomicrobiales</taxon>
        <taxon>Verrucomicrobiaceae</taxon>
        <taxon>Prosthecobacter</taxon>
    </lineage>
</organism>
<dbReference type="Proteomes" id="UP000590740">
    <property type="component" value="Unassembled WGS sequence"/>
</dbReference>
<dbReference type="RefSeq" id="WP_184339496.1">
    <property type="nucleotide sequence ID" value="NZ_JACHIG010000004.1"/>
</dbReference>
<dbReference type="Gene3D" id="2.10.260.10">
    <property type="match status" value="1"/>
</dbReference>
<evidence type="ECO:0000259" key="2">
    <source>
        <dbReference type="PROSITE" id="PS51740"/>
    </source>
</evidence>
<keyword evidence="4" id="KW-1185">Reference proteome</keyword>
<dbReference type="EMBL" id="JACHIG010000004">
    <property type="protein sequence ID" value="MBB5032571.1"/>
    <property type="molecule type" value="Genomic_DNA"/>
</dbReference>
<dbReference type="InterPro" id="IPR007159">
    <property type="entry name" value="SpoVT-AbrB_dom"/>
</dbReference>
<gene>
    <name evidence="3" type="ORF">HNQ65_002153</name>
</gene>
<evidence type="ECO:0000313" key="3">
    <source>
        <dbReference type="EMBL" id="MBB5032571.1"/>
    </source>
</evidence>
<dbReference type="AlphaFoldDB" id="A0A7W8DK74"/>
<comment type="caution">
    <text evidence="3">The sequence shown here is derived from an EMBL/GenBank/DDBJ whole genome shotgun (WGS) entry which is preliminary data.</text>
</comment>
<dbReference type="PROSITE" id="PS51740">
    <property type="entry name" value="SPOVT_ABRB"/>
    <property type="match status" value="1"/>
</dbReference>
<dbReference type="SUPFAM" id="SSF89447">
    <property type="entry name" value="AbrB/MazE/MraZ-like"/>
    <property type="match status" value="1"/>
</dbReference>
<dbReference type="InterPro" id="IPR037914">
    <property type="entry name" value="SpoVT-AbrB_sf"/>
</dbReference>
<dbReference type="GO" id="GO:0003677">
    <property type="term" value="F:DNA binding"/>
    <property type="evidence" value="ECO:0007669"/>
    <property type="project" value="UniProtKB-UniRule"/>
</dbReference>
<protein>
    <submittedName>
        <fullName evidence="3">AbrB family looped-hinge helix DNA binding protein</fullName>
    </submittedName>
</protein>
<proteinExistence type="predicted"/>
<dbReference type="SMART" id="SM00966">
    <property type="entry name" value="SpoVT_AbrB"/>
    <property type="match status" value="1"/>
</dbReference>
<feature type="domain" description="SpoVT-AbrB" evidence="2">
    <location>
        <begin position="2"/>
        <end position="47"/>
    </location>
</feature>
<accession>A0A7W8DK74</accession>
<sequence length="91" mass="10271">MTAVVTLDKNGRFVIPKAMRDHLHLSAGDKLRLDVVGGRMELSQETLEAKIVRKENGLRVVVGWEGFDAAKAVRKMRADQVARLESPFRRK</sequence>
<dbReference type="Pfam" id="PF04014">
    <property type="entry name" value="MazE_antitoxin"/>
    <property type="match status" value="1"/>
</dbReference>
<name>A0A7W8DK74_9BACT</name>
<evidence type="ECO:0000256" key="1">
    <source>
        <dbReference type="PROSITE-ProRule" id="PRU01076"/>
    </source>
</evidence>
<evidence type="ECO:0000313" key="4">
    <source>
        <dbReference type="Proteomes" id="UP000590740"/>
    </source>
</evidence>
<dbReference type="NCBIfam" id="TIGR01439">
    <property type="entry name" value="lp_hng_hel_AbrB"/>
    <property type="match status" value="1"/>
</dbReference>
<reference evidence="3 4" key="1">
    <citation type="submission" date="2020-08" db="EMBL/GenBank/DDBJ databases">
        <title>Genomic Encyclopedia of Type Strains, Phase IV (KMG-IV): sequencing the most valuable type-strain genomes for metagenomic binning, comparative biology and taxonomic classification.</title>
        <authorList>
            <person name="Goeker M."/>
        </authorList>
    </citation>
    <scope>NUCLEOTIDE SEQUENCE [LARGE SCALE GENOMIC DNA]</scope>
    <source>
        <strain evidence="3 4">DSM 12252</strain>
    </source>
</reference>
<keyword evidence="1" id="KW-0238">DNA-binding</keyword>